<evidence type="ECO:0000313" key="2">
    <source>
        <dbReference type="Proteomes" id="UP000759443"/>
    </source>
</evidence>
<dbReference type="Proteomes" id="UP000759443">
    <property type="component" value="Unassembled WGS sequence"/>
</dbReference>
<accession>A0ABS4E426</accession>
<gene>
    <name evidence="1" type="ORF">J2Z17_004163</name>
</gene>
<keyword evidence="2" id="KW-1185">Reference proteome</keyword>
<reference evidence="1 2" key="1">
    <citation type="submission" date="2021-03" db="EMBL/GenBank/DDBJ databases">
        <title>Genomic Encyclopedia of Type Strains, Phase IV (KMG-IV): sequencing the most valuable type-strain genomes for metagenomic binning, comparative biology and taxonomic classification.</title>
        <authorList>
            <person name="Goeker M."/>
        </authorList>
    </citation>
    <scope>NUCLEOTIDE SEQUENCE [LARGE SCALE GENOMIC DNA]</scope>
    <source>
        <strain evidence="1 2">DSM 21600</strain>
    </source>
</reference>
<evidence type="ECO:0000313" key="1">
    <source>
        <dbReference type="EMBL" id="MBP1852705.1"/>
    </source>
</evidence>
<dbReference type="RefSeq" id="WP_209947766.1">
    <property type="nucleotide sequence ID" value="NZ_JAGGJU010000012.1"/>
</dbReference>
<organism evidence="1 2">
    <name type="scientific">Rhizobium halophytocola</name>
    <dbReference type="NCBI Taxonomy" id="735519"/>
    <lineage>
        <taxon>Bacteria</taxon>
        <taxon>Pseudomonadati</taxon>
        <taxon>Pseudomonadota</taxon>
        <taxon>Alphaproteobacteria</taxon>
        <taxon>Hyphomicrobiales</taxon>
        <taxon>Rhizobiaceae</taxon>
        <taxon>Rhizobium/Agrobacterium group</taxon>
        <taxon>Rhizobium</taxon>
    </lineage>
</organism>
<evidence type="ECO:0008006" key="3">
    <source>
        <dbReference type="Google" id="ProtNLM"/>
    </source>
</evidence>
<name>A0ABS4E426_9HYPH</name>
<dbReference type="EMBL" id="JAGGJU010000012">
    <property type="protein sequence ID" value="MBP1852705.1"/>
    <property type="molecule type" value="Genomic_DNA"/>
</dbReference>
<comment type="caution">
    <text evidence="1">The sequence shown here is derived from an EMBL/GenBank/DDBJ whole genome shotgun (WGS) entry which is preliminary data.</text>
</comment>
<sequence>MGRHLPLFRQAELKRLQERREALLKRLQHLRPMSHRRVGVQAKLCDITTELLRLEREERPR</sequence>
<protein>
    <recommendedName>
        <fullName evidence="3">DUF465 domain-containing protein</fullName>
    </recommendedName>
</protein>
<proteinExistence type="predicted"/>